<gene>
    <name evidence="3" type="ORF">GCM10007167_25260</name>
</gene>
<dbReference type="EMBL" id="BNCF01000017">
    <property type="protein sequence ID" value="GHE42312.1"/>
    <property type="molecule type" value="Genomic_DNA"/>
</dbReference>
<feature type="signal peptide" evidence="2">
    <location>
        <begin position="1"/>
        <end position="23"/>
    </location>
</feature>
<evidence type="ECO:0000256" key="2">
    <source>
        <dbReference type="SAM" id="SignalP"/>
    </source>
</evidence>
<dbReference type="AlphaFoldDB" id="A0A918ZBT1"/>
<accession>A0A918ZBT1</accession>
<evidence type="ECO:0000313" key="4">
    <source>
        <dbReference type="Proteomes" id="UP000636453"/>
    </source>
</evidence>
<protein>
    <recommendedName>
        <fullName evidence="5">PepSY domain-containing protein</fullName>
    </recommendedName>
</protein>
<evidence type="ECO:0008006" key="5">
    <source>
        <dbReference type="Google" id="ProtNLM"/>
    </source>
</evidence>
<keyword evidence="2" id="KW-0732">Signal</keyword>
<reference evidence="3" key="2">
    <citation type="submission" date="2020-09" db="EMBL/GenBank/DDBJ databases">
        <authorList>
            <person name="Sun Q."/>
            <person name="Kim S."/>
        </authorList>
    </citation>
    <scope>NUCLEOTIDE SEQUENCE</scope>
    <source>
        <strain evidence="3">KCTC 32020</strain>
    </source>
</reference>
<proteinExistence type="predicted"/>
<feature type="region of interest" description="Disordered" evidence="1">
    <location>
        <begin position="19"/>
        <end position="66"/>
    </location>
</feature>
<dbReference type="Proteomes" id="UP000636453">
    <property type="component" value="Unassembled WGS sequence"/>
</dbReference>
<reference evidence="3" key="1">
    <citation type="journal article" date="2014" name="Int. J. Syst. Evol. Microbiol.">
        <title>Complete genome sequence of Corynebacterium casei LMG S-19264T (=DSM 44701T), isolated from a smear-ripened cheese.</title>
        <authorList>
            <consortium name="US DOE Joint Genome Institute (JGI-PGF)"/>
            <person name="Walter F."/>
            <person name="Albersmeier A."/>
            <person name="Kalinowski J."/>
            <person name="Ruckert C."/>
        </authorList>
    </citation>
    <scope>NUCLEOTIDE SEQUENCE</scope>
    <source>
        <strain evidence="3">KCTC 32020</strain>
    </source>
</reference>
<name>A0A918ZBT1_9GAMM</name>
<sequence>MRKPLFLLSPLLLTALAAAGAHAQERRGPPESRGDHRESHGRTLSDSVRRIERQTGGEVLSAERVPFEGRDLHRVKVVDASGRVRVYMDDPQAQGRERRERPEPPTRDRDD</sequence>
<evidence type="ECO:0000313" key="3">
    <source>
        <dbReference type="EMBL" id="GHE42312.1"/>
    </source>
</evidence>
<organism evidence="3 4">
    <name type="scientific">Vulcaniibacterium thermophilum</name>
    <dbReference type="NCBI Taxonomy" id="1169913"/>
    <lineage>
        <taxon>Bacteria</taxon>
        <taxon>Pseudomonadati</taxon>
        <taxon>Pseudomonadota</taxon>
        <taxon>Gammaproteobacteria</taxon>
        <taxon>Lysobacterales</taxon>
        <taxon>Lysobacteraceae</taxon>
        <taxon>Vulcaniibacterium</taxon>
    </lineage>
</organism>
<feature type="compositionally biased region" description="Basic and acidic residues" evidence="1">
    <location>
        <begin position="23"/>
        <end position="55"/>
    </location>
</feature>
<feature type="chain" id="PRO_5036931275" description="PepSY domain-containing protein" evidence="2">
    <location>
        <begin position="24"/>
        <end position="111"/>
    </location>
</feature>
<feature type="compositionally biased region" description="Basic and acidic residues" evidence="1">
    <location>
        <begin position="95"/>
        <end position="111"/>
    </location>
</feature>
<comment type="caution">
    <text evidence="3">The sequence shown here is derived from an EMBL/GenBank/DDBJ whole genome shotgun (WGS) entry which is preliminary data.</text>
</comment>
<feature type="region of interest" description="Disordered" evidence="1">
    <location>
        <begin position="80"/>
        <end position="111"/>
    </location>
</feature>
<keyword evidence="4" id="KW-1185">Reference proteome</keyword>
<evidence type="ECO:0000256" key="1">
    <source>
        <dbReference type="SAM" id="MobiDB-lite"/>
    </source>
</evidence>